<proteinExistence type="predicted"/>
<evidence type="ECO:0000256" key="4">
    <source>
        <dbReference type="SAM" id="MobiDB-lite"/>
    </source>
</evidence>
<gene>
    <name evidence="5" type="ORF">E5988_04040</name>
</gene>
<dbReference type="PANTHER" id="PTHR47234">
    <property type="match status" value="1"/>
</dbReference>
<dbReference type="Proteomes" id="UP000308038">
    <property type="component" value="Unassembled WGS sequence"/>
</dbReference>
<reference evidence="5 6" key="1">
    <citation type="submission" date="2019-04" db="EMBL/GenBank/DDBJ databases">
        <title>Microbes associate with the intestines of laboratory mice.</title>
        <authorList>
            <person name="Navarre W."/>
            <person name="Wong E."/>
            <person name="Huang K.C."/>
            <person name="Tropini C."/>
            <person name="Ng K."/>
            <person name="Yu B."/>
        </authorList>
    </citation>
    <scope>NUCLEOTIDE SEQUENCE [LARGE SCALE GENOMIC DNA]</scope>
    <source>
        <strain evidence="5 6">NM83_B4-11</strain>
    </source>
</reference>
<comment type="caution">
    <text evidence="5">The sequence shown here is derived from an EMBL/GenBank/DDBJ whole genome shotgun (WGS) entry which is preliminary data.</text>
</comment>
<dbReference type="InterPro" id="IPR037066">
    <property type="entry name" value="Plug_dom_sf"/>
</dbReference>
<sequence>MEIGHSATPADASAEQGTEPDRDIVILGRRVAGTAIADVAPIAVLDQDAIRSIGATSLKELIERLKPLTSSVDGSEPVYLLNGRRISGLAELDTLPPEAIERTEVLPESEAARFGFPPTVRVSNFITKKHFRGLLIQQLAGSTTDGGGETNYVEANATRIDGPRRLSLSAAMFRHNPVLQSERDIVPDPDAPFAIGGIVTGVDGGSIDPALDARARTPVMRAPVPFEADARQRLSGYLPGAHTLSGTDIGAFRTLAQRQDMVNASATVAFPIGKAIDGSLNLSMEAQIHRGLNGLAPAIVPVPGDSGFLPFTQDVLLYRYLPGIPLRQRNRNLNLHAGGTVQGGISRWSWNVTGSYDRFRSKARSDQGIVLDPFIAAVAAGADPLAPIPVDGSNHLLVDRRDTVTDTLVTKAVANGPLLRLPAGDAQLTVSADLARSSSSGDRFVTPGQRVGFARTVKTGSLSAALPIASPDRDVLPFLGRFALSGMIGITDVSQFGQLVNYSYGATWSPERRVQLSATISDALTPPAIALLTNPLVTSPNTPFFDFTNGSSTFVTTLTGGPAELLPERRRRSQFGIALSPIRNKELRLSLDYIDTSFSNQTASLGSATPAFQAAFPDAFIRDPAGRLVSVDLRPVNLASERDRQLRLAFNLSTPIGKAPPPPPAAEDAPAGSPPPPPPKPPPTISAFVTTTLRLENRLVLRPGAAPLDLLDGATRDGTGGRPRWETEIDLRGTAGPLSLGLYGRLRGATRIRSDLASADLFFSGRTWLVAYGSLDASKVVGEPWARNVSLMFTIENLLNDRINVTDRTGATPNRFQPAYIDPLGRSVRLGVRKKF</sequence>
<dbReference type="SUPFAM" id="SSF56935">
    <property type="entry name" value="Porins"/>
    <property type="match status" value="1"/>
</dbReference>
<organism evidence="5 6">
    <name type="scientific">Sphingomonas olei</name>
    <dbReference type="NCBI Taxonomy" id="1886787"/>
    <lineage>
        <taxon>Bacteria</taxon>
        <taxon>Pseudomonadati</taxon>
        <taxon>Pseudomonadota</taxon>
        <taxon>Alphaproteobacteria</taxon>
        <taxon>Sphingomonadales</taxon>
        <taxon>Sphingomonadaceae</taxon>
        <taxon>Sphingomonas</taxon>
    </lineage>
</organism>
<comment type="subcellular location">
    <subcellularLocation>
        <location evidence="1">Cell outer membrane</location>
    </subcellularLocation>
</comment>
<dbReference type="Gene3D" id="2.170.130.10">
    <property type="entry name" value="TonB-dependent receptor, plug domain"/>
    <property type="match status" value="1"/>
</dbReference>
<evidence type="ECO:0000256" key="3">
    <source>
        <dbReference type="ARBA" id="ARBA00023237"/>
    </source>
</evidence>
<name>A0ABY2QL84_9SPHN</name>
<evidence type="ECO:0000313" key="5">
    <source>
        <dbReference type="EMBL" id="THG41676.1"/>
    </source>
</evidence>
<evidence type="ECO:0000256" key="2">
    <source>
        <dbReference type="ARBA" id="ARBA00023136"/>
    </source>
</evidence>
<evidence type="ECO:0000256" key="1">
    <source>
        <dbReference type="ARBA" id="ARBA00004442"/>
    </source>
</evidence>
<feature type="region of interest" description="Disordered" evidence="4">
    <location>
        <begin position="653"/>
        <end position="685"/>
    </location>
</feature>
<accession>A0ABY2QL84</accession>
<dbReference type="EMBL" id="SSTI01000002">
    <property type="protein sequence ID" value="THG41676.1"/>
    <property type="molecule type" value="Genomic_DNA"/>
</dbReference>
<keyword evidence="6" id="KW-1185">Reference proteome</keyword>
<protein>
    <submittedName>
        <fullName evidence="5">TonB-dependent receptor</fullName>
    </submittedName>
</protein>
<dbReference type="RefSeq" id="WP_136450806.1">
    <property type="nucleotide sequence ID" value="NZ_SSTI01000002.1"/>
</dbReference>
<evidence type="ECO:0000313" key="6">
    <source>
        <dbReference type="Proteomes" id="UP000308038"/>
    </source>
</evidence>
<dbReference type="PANTHER" id="PTHR47234:SF3">
    <property type="entry name" value="SECRETIN_TONB SHORT N-TERMINAL DOMAIN-CONTAINING PROTEIN"/>
    <property type="match status" value="1"/>
</dbReference>
<keyword evidence="2" id="KW-0472">Membrane</keyword>
<dbReference type="Gene3D" id="2.40.170.20">
    <property type="entry name" value="TonB-dependent receptor, beta-barrel domain"/>
    <property type="match status" value="1"/>
</dbReference>
<keyword evidence="3" id="KW-0998">Cell outer membrane</keyword>
<feature type="region of interest" description="Disordered" evidence="4">
    <location>
        <begin position="1"/>
        <end position="21"/>
    </location>
</feature>
<feature type="compositionally biased region" description="Pro residues" evidence="4">
    <location>
        <begin position="672"/>
        <end position="684"/>
    </location>
</feature>
<dbReference type="InterPro" id="IPR036942">
    <property type="entry name" value="Beta-barrel_TonB_sf"/>
</dbReference>
<keyword evidence="5" id="KW-0675">Receptor</keyword>